<sequence length="293" mass="32828">MAKKADQHSEEKTATENPKLDDCFIITPIGEVNSDVWNKTKGLIASVVEPVLAKFNFIAVPAHYIATPGSIPKQIIRHIVEDKLVIANLTGLNPNVMYELAVRHAVKLPLVTLAEKGTKLPFDIVDQRTIFYEDTFNGVEDCKIALAEAIEMALRPDATVENPIYDAIQAKNIIQSTDPESANEYFMQRLDRIEDLISQTRFNDFYPRVEQSAAVKGSCKFTVVGHMDTIAIDEFMLKNAGRQNIKRWSVSLVSENVVVVDIPLISDVAYESTLQLFKRRFGSKVDGAFSFDF</sequence>
<name>A0A7K1Y0T7_9SPHI</name>
<gene>
    <name evidence="1" type="ORF">GS398_16180</name>
</gene>
<protein>
    <submittedName>
        <fullName evidence="1">Uncharacterized protein</fullName>
    </submittedName>
</protein>
<reference evidence="1 2" key="1">
    <citation type="submission" date="2019-11" db="EMBL/GenBank/DDBJ databases">
        <title>Pedobacter sp. HMF7056 Genome sequencing and assembly.</title>
        <authorList>
            <person name="Kang H."/>
            <person name="Kim H."/>
            <person name="Joh K."/>
        </authorList>
    </citation>
    <scope>NUCLEOTIDE SEQUENCE [LARGE SCALE GENOMIC DNA]</scope>
    <source>
        <strain evidence="1 2">HMF7056</strain>
    </source>
</reference>
<dbReference type="RefSeq" id="WP_160907813.1">
    <property type="nucleotide sequence ID" value="NZ_WVHS01000003.1"/>
</dbReference>
<organism evidence="1 2">
    <name type="scientific">Hufsiella ginkgonis</name>
    <dbReference type="NCBI Taxonomy" id="2695274"/>
    <lineage>
        <taxon>Bacteria</taxon>
        <taxon>Pseudomonadati</taxon>
        <taxon>Bacteroidota</taxon>
        <taxon>Sphingobacteriia</taxon>
        <taxon>Sphingobacteriales</taxon>
        <taxon>Sphingobacteriaceae</taxon>
        <taxon>Hufsiella</taxon>
    </lineage>
</organism>
<dbReference type="EMBL" id="WVHS01000003">
    <property type="protein sequence ID" value="MXV16841.1"/>
    <property type="molecule type" value="Genomic_DNA"/>
</dbReference>
<proteinExistence type="predicted"/>
<dbReference type="Proteomes" id="UP000451233">
    <property type="component" value="Unassembled WGS sequence"/>
</dbReference>
<evidence type="ECO:0000313" key="1">
    <source>
        <dbReference type="EMBL" id="MXV16841.1"/>
    </source>
</evidence>
<keyword evidence="2" id="KW-1185">Reference proteome</keyword>
<evidence type="ECO:0000313" key="2">
    <source>
        <dbReference type="Proteomes" id="UP000451233"/>
    </source>
</evidence>
<accession>A0A7K1Y0T7</accession>
<comment type="caution">
    <text evidence="1">The sequence shown here is derived from an EMBL/GenBank/DDBJ whole genome shotgun (WGS) entry which is preliminary data.</text>
</comment>
<dbReference type="AlphaFoldDB" id="A0A7K1Y0T7"/>